<accession>A0A7W3T211</accession>
<feature type="transmembrane region" description="Helical" evidence="1">
    <location>
        <begin position="192"/>
        <end position="209"/>
    </location>
</feature>
<feature type="transmembrane region" description="Helical" evidence="1">
    <location>
        <begin position="127"/>
        <end position="147"/>
    </location>
</feature>
<protein>
    <submittedName>
        <fullName evidence="2">Uncharacterized protein</fullName>
    </submittedName>
</protein>
<feature type="transmembrane region" description="Helical" evidence="1">
    <location>
        <begin position="61"/>
        <end position="83"/>
    </location>
</feature>
<keyword evidence="3" id="KW-1185">Reference proteome</keyword>
<organism evidence="2 3">
    <name type="scientific">Streptomyces calidiresistens</name>
    <dbReference type="NCBI Taxonomy" id="1485586"/>
    <lineage>
        <taxon>Bacteria</taxon>
        <taxon>Bacillati</taxon>
        <taxon>Actinomycetota</taxon>
        <taxon>Actinomycetes</taxon>
        <taxon>Kitasatosporales</taxon>
        <taxon>Streptomycetaceae</taxon>
        <taxon>Streptomyces</taxon>
    </lineage>
</organism>
<dbReference type="RefSeq" id="WP_182662011.1">
    <property type="nucleotide sequence ID" value="NZ_VKHS01000128.1"/>
</dbReference>
<evidence type="ECO:0000256" key="1">
    <source>
        <dbReference type="SAM" id="Phobius"/>
    </source>
</evidence>
<gene>
    <name evidence="2" type="ORF">FOE67_08150</name>
</gene>
<keyword evidence="1" id="KW-0812">Transmembrane</keyword>
<dbReference type="EMBL" id="VKHS01000128">
    <property type="protein sequence ID" value="MBB0229485.1"/>
    <property type="molecule type" value="Genomic_DNA"/>
</dbReference>
<sequence length="221" mass="22378">MSSRWWHLLPGVLLLVGPAGVVGRWGRAGWAMAAVGAAPVAVLALARVTEPREADGLAGLWPVDLLAATGAVLLGVGVVAAAVRPDLPRREAWRQEARRRLAPVAVALGAALAAFVLEAVVRAEGPAGTAVALVPAGGVAVGLALAARAAGHRPLAATAQIAAGIVAIAVVVNADAAFRPSAAPELTEPRVLPWLLLLVVSAVVARLAGTASARRRTRRTP</sequence>
<name>A0A7W3T211_9ACTN</name>
<comment type="caution">
    <text evidence="2">The sequence shown here is derived from an EMBL/GenBank/DDBJ whole genome shotgun (WGS) entry which is preliminary data.</text>
</comment>
<keyword evidence="1" id="KW-1133">Transmembrane helix</keyword>
<evidence type="ECO:0000313" key="2">
    <source>
        <dbReference type="EMBL" id="MBB0229485.1"/>
    </source>
</evidence>
<reference evidence="3" key="1">
    <citation type="submission" date="2019-10" db="EMBL/GenBank/DDBJ databases">
        <title>Streptomyces sp. nov., a novel actinobacterium isolated from alkaline environment.</title>
        <authorList>
            <person name="Golinska P."/>
        </authorList>
    </citation>
    <scope>NUCLEOTIDE SEQUENCE [LARGE SCALE GENOMIC DNA]</scope>
    <source>
        <strain evidence="3">DSM 42108</strain>
    </source>
</reference>
<feature type="transmembrane region" description="Helical" evidence="1">
    <location>
        <begin position="154"/>
        <end position="172"/>
    </location>
</feature>
<evidence type="ECO:0000313" key="3">
    <source>
        <dbReference type="Proteomes" id="UP000530234"/>
    </source>
</evidence>
<keyword evidence="1" id="KW-0472">Membrane</keyword>
<dbReference type="AlphaFoldDB" id="A0A7W3T211"/>
<feature type="transmembrane region" description="Helical" evidence="1">
    <location>
        <begin position="104"/>
        <end position="121"/>
    </location>
</feature>
<proteinExistence type="predicted"/>
<dbReference type="Proteomes" id="UP000530234">
    <property type="component" value="Unassembled WGS sequence"/>
</dbReference>